<reference evidence="1 2" key="1">
    <citation type="submission" date="2012-06" db="EMBL/GenBank/DDBJ databases">
        <title>Finished chromosome of genome of Crinalium epipsammum PCC 9333.</title>
        <authorList>
            <consortium name="US DOE Joint Genome Institute"/>
            <person name="Gugger M."/>
            <person name="Coursin T."/>
            <person name="Rippka R."/>
            <person name="Tandeau De Marsac N."/>
            <person name="Huntemann M."/>
            <person name="Wei C.-L."/>
            <person name="Han J."/>
            <person name="Detter J.C."/>
            <person name="Han C."/>
            <person name="Tapia R."/>
            <person name="Davenport K."/>
            <person name="Daligault H."/>
            <person name="Erkkila T."/>
            <person name="Gu W."/>
            <person name="Munk A.C.C."/>
            <person name="Teshima H."/>
            <person name="Xu Y."/>
            <person name="Chain P."/>
            <person name="Chen A."/>
            <person name="Krypides N."/>
            <person name="Mavromatis K."/>
            <person name="Markowitz V."/>
            <person name="Szeto E."/>
            <person name="Ivanova N."/>
            <person name="Mikhailova N."/>
            <person name="Ovchinnikova G."/>
            <person name="Pagani I."/>
            <person name="Pati A."/>
            <person name="Goodwin L."/>
            <person name="Peters L."/>
            <person name="Pitluck S."/>
            <person name="Woyke T."/>
            <person name="Kerfeld C."/>
        </authorList>
    </citation>
    <scope>NUCLEOTIDE SEQUENCE [LARGE SCALE GENOMIC DNA]</scope>
    <source>
        <strain evidence="1 2">PCC 9333</strain>
    </source>
</reference>
<protein>
    <recommendedName>
        <fullName evidence="3">Polyketide cyclase/dehydrase</fullName>
    </recommendedName>
</protein>
<evidence type="ECO:0000313" key="1">
    <source>
        <dbReference type="EMBL" id="AFZ11850.1"/>
    </source>
</evidence>
<accession>K9VXG1</accession>
<keyword evidence="2" id="KW-1185">Reference proteome</keyword>
<dbReference type="OrthoDB" id="483893at2"/>
<evidence type="ECO:0008006" key="3">
    <source>
        <dbReference type="Google" id="ProtNLM"/>
    </source>
</evidence>
<name>K9VXG1_9CYAN</name>
<sequence length="158" mass="17901">MIFNFSFKLIASRGCRFSLAKTYRAVSSASVDVLWQKIINLADVSWHPLLTSTNVPKGLIAKPGLIYQEVTRLIPIPVRVFVERVRPGELFSVRLIAIPGIEKRVTYQVESTVCGTYVSYSVTLRGWLSPFVWWMIRPYEARVAAELAHAAEQLTMNN</sequence>
<gene>
    <name evidence="1" type="ORF">Cri9333_0935</name>
</gene>
<dbReference type="SUPFAM" id="SSF55961">
    <property type="entry name" value="Bet v1-like"/>
    <property type="match status" value="1"/>
</dbReference>
<evidence type="ECO:0000313" key="2">
    <source>
        <dbReference type="Proteomes" id="UP000010472"/>
    </source>
</evidence>
<dbReference type="eggNOG" id="ENOG502ZC6B">
    <property type="taxonomic scope" value="Bacteria"/>
</dbReference>
<dbReference type="AlphaFoldDB" id="K9VXG1"/>
<dbReference type="PATRIC" id="fig|1173022.3.peg.1014"/>
<proteinExistence type="predicted"/>
<dbReference type="STRING" id="1173022.Cri9333_0935"/>
<dbReference type="KEGG" id="cep:Cri9333_0935"/>
<organism evidence="1 2">
    <name type="scientific">Crinalium epipsammum PCC 9333</name>
    <dbReference type="NCBI Taxonomy" id="1173022"/>
    <lineage>
        <taxon>Bacteria</taxon>
        <taxon>Bacillati</taxon>
        <taxon>Cyanobacteriota</taxon>
        <taxon>Cyanophyceae</taxon>
        <taxon>Gomontiellales</taxon>
        <taxon>Gomontiellaceae</taxon>
        <taxon>Crinalium</taxon>
    </lineage>
</organism>
<dbReference type="HOGENOM" id="CLU_125421_0_0_3"/>
<dbReference type="RefSeq" id="WP_015201972.1">
    <property type="nucleotide sequence ID" value="NC_019753.1"/>
</dbReference>
<dbReference type="Proteomes" id="UP000010472">
    <property type="component" value="Chromosome"/>
</dbReference>
<dbReference type="EMBL" id="CP003620">
    <property type="protein sequence ID" value="AFZ11850.1"/>
    <property type="molecule type" value="Genomic_DNA"/>
</dbReference>